<dbReference type="PATRIC" id="fig|1225176.3.peg.4054"/>
<dbReference type="EMBL" id="AMGM01000109">
    <property type="protein sequence ID" value="EKB47595.1"/>
    <property type="molecule type" value="Genomic_DNA"/>
</dbReference>
<evidence type="ECO:0000256" key="7">
    <source>
        <dbReference type="SAM" id="SignalP"/>
    </source>
</evidence>
<comment type="similarity">
    <text evidence="1 5">Belongs to the peptidase S8 family.</text>
</comment>
<keyword evidence="10" id="KW-1185">Reference proteome</keyword>
<dbReference type="InterPro" id="IPR010259">
    <property type="entry name" value="S8pro/Inhibitor_I9"/>
</dbReference>
<evidence type="ECO:0000313" key="10">
    <source>
        <dbReference type="Proteomes" id="UP000004478"/>
    </source>
</evidence>
<dbReference type="Gene3D" id="3.40.50.200">
    <property type="entry name" value="Peptidase S8/S53 domain"/>
    <property type="match status" value="1"/>
</dbReference>
<keyword evidence="4" id="KW-0720">Serine protease</keyword>
<evidence type="ECO:0000256" key="1">
    <source>
        <dbReference type="ARBA" id="ARBA00011073"/>
    </source>
</evidence>
<accession>K1KTR8</accession>
<dbReference type="GO" id="GO:0005615">
    <property type="term" value="C:extracellular space"/>
    <property type="evidence" value="ECO:0007669"/>
    <property type="project" value="TreeGrafter"/>
</dbReference>
<keyword evidence="7" id="KW-0732">Signal</keyword>
<name>K1KTR8_CECL9</name>
<evidence type="ECO:0000256" key="6">
    <source>
        <dbReference type="SAM" id="MobiDB-lite"/>
    </source>
</evidence>
<feature type="compositionally biased region" description="Polar residues" evidence="6">
    <location>
        <begin position="137"/>
        <end position="147"/>
    </location>
</feature>
<keyword evidence="2" id="KW-0645">Protease</keyword>
<dbReference type="SUPFAM" id="SSF52743">
    <property type="entry name" value="Subtilisin-like"/>
    <property type="match status" value="1"/>
</dbReference>
<dbReference type="InterPro" id="IPR050131">
    <property type="entry name" value="Peptidase_S8_subtilisin-like"/>
</dbReference>
<reference evidence="9 10" key="1">
    <citation type="journal article" date="2012" name="J. Bacteriol.">
        <title>Draft Genome Sequence of Cecembia lonarensis Strain LW9T, Isolated from Lonar Lake, a Haloalkaline Lake in India.</title>
        <authorList>
            <person name="Shivaji S."/>
            <person name="Ara S."/>
            <person name="Singh A."/>
            <person name="Pinnaka A.K."/>
        </authorList>
    </citation>
    <scope>NUCLEOTIDE SEQUENCE [LARGE SCALE GENOMIC DNA]</scope>
    <source>
        <strain evidence="9 10">LW9</strain>
    </source>
</reference>
<dbReference type="Proteomes" id="UP000004478">
    <property type="component" value="Unassembled WGS sequence"/>
</dbReference>
<dbReference type="Gene3D" id="3.30.70.80">
    <property type="entry name" value="Peptidase S8 propeptide/proteinase inhibitor I9"/>
    <property type="match status" value="1"/>
</dbReference>
<dbReference type="GO" id="GO:0004252">
    <property type="term" value="F:serine-type endopeptidase activity"/>
    <property type="evidence" value="ECO:0007669"/>
    <property type="project" value="InterPro"/>
</dbReference>
<dbReference type="PANTHER" id="PTHR43806:SF11">
    <property type="entry name" value="CEREVISIN-RELATED"/>
    <property type="match status" value="1"/>
</dbReference>
<feature type="chain" id="PRO_5003846929" evidence="7">
    <location>
        <begin position="27"/>
        <end position="558"/>
    </location>
</feature>
<evidence type="ECO:0000256" key="4">
    <source>
        <dbReference type="ARBA" id="ARBA00022825"/>
    </source>
</evidence>
<sequence>MSAMKNFKLKNTLPLWGVLMVLMVFSCQDLNMEDQKTEDLSKVDQISSNVVPGKYIVTLHSNQINFRKSDKYEDVQAGMRKIANEVLLRCGMQEKVVDAVFGNVFTGFVLELNNEELNMLSKDPDVKSITPDKYAISNHSLRNNNPNRGGKGSDSEPNPEPEPEPDPGNGNINPNWYLDRIDQRSLPLDNKFNTSYTGKGVTVYLLGMPLDPTLDEFENRAKVDEISFSDTGKVASRYEELKYLGNIFGAVVAGKSLGVARDAKLVAIDFLYEQPIDYNRFYEVYLSSYIVGLDYILGTAKGPSVILTASISYILEPLLEDAFNKLYEANISIFTGVTNADSNIPTCTTSPSGFQNVFTVGPTLQDDRLGFFGWQFGDCINLFAPGVDILVDGFSGSEIERFDISYWNSGALGAGVAALYLDSIPTATAQQVYDFLFETSTKNIVRFSKSINNHLLFSGLNSIGAGEIDPNRPNYAFDLEASSQKARGNSYMVFFFWNKVESETGMLNVYQDGEAVGSVTNGGSFMISVSGKDLPPRTYKFCVPKTNLCSNEVIVTFN</sequence>
<dbReference type="GO" id="GO:0006508">
    <property type="term" value="P:proteolysis"/>
    <property type="evidence" value="ECO:0007669"/>
    <property type="project" value="UniProtKB-KW"/>
</dbReference>
<proteinExistence type="inferred from homology"/>
<dbReference type="InterPro" id="IPR037045">
    <property type="entry name" value="S8pro/Inhibitor_I9_sf"/>
</dbReference>
<feature type="signal peptide" evidence="7">
    <location>
        <begin position="1"/>
        <end position="26"/>
    </location>
</feature>
<protein>
    <submittedName>
        <fullName evidence="9">Aqualysin-1</fullName>
        <ecNumber evidence="9">3.4.21.111</ecNumber>
    </submittedName>
</protein>
<comment type="caution">
    <text evidence="5">Lacks conserved residue(s) required for the propagation of feature annotation.</text>
</comment>
<feature type="region of interest" description="Disordered" evidence="6">
    <location>
        <begin position="134"/>
        <end position="176"/>
    </location>
</feature>
<dbReference type="PANTHER" id="PTHR43806">
    <property type="entry name" value="PEPTIDASE S8"/>
    <property type="match status" value="1"/>
</dbReference>
<organism evidence="9 10">
    <name type="scientific">Cecembia lonarensis (strain CCUG 58316 / KCTC 22772 / LW9)</name>
    <dbReference type="NCBI Taxonomy" id="1225176"/>
    <lineage>
        <taxon>Bacteria</taxon>
        <taxon>Pseudomonadati</taxon>
        <taxon>Bacteroidota</taxon>
        <taxon>Cytophagia</taxon>
        <taxon>Cytophagales</taxon>
        <taxon>Cyclobacteriaceae</taxon>
        <taxon>Cecembia</taxon>
    </lineage>
</organism>
<evidence type="ECO:0000313" key="9">
    <source>
        <dbReference type="EMBL" id="EKB47595.1"/>
    </source>
</evidence>
<gene>
    <name evidence="9" type="primary">pstI_2</name>
    <name evidence="9" type="ORF">B879_03803</name>
</gene>
<dbReference type="AlphaFoldDB" id="K1KTR8"/>
<dbReference type="InterPro" id="IPR036852">
    <property type="entry name" value="Peptidase_S8/S53_dom_sf"/>
</dbReference>
<evidence type="ECO:0000256" key="5">
    <source>
        <dbReference type="PROSITE-ProRule" id="PRU01240"/>
    </source>
</evidence>
<dbReference type="Pfam" id="PF05922">
    <property type="entry name" value="Inhibitor_I9"/>
    <property type="match status" value="1"/>
</dbReference>
<keyword evidence="3 9" id="KW-0378">Hydrolase</keyword>
<evidence type="ECO:0000256" key="2">
    <source>
        <dbReference type="ARBA" id="ARBA00022670"/>
    </source>
</evidence>
<dbReference type="PROSITE" id="PS51257">
    <property type="entry name" value="PROKAR_LIPOPROTEIN"/>
    <property type="match status" value="1"/>
</dbReference>
<evidence type="ECO:0000256" key="3">
    <source>
        <dbReference type="ARBA" id="ARBA00022801"/>
    </source>
</evidence>
<dbReference type="EC" id="3.4.21.111" evidence="9"/>
<dbReference type="PROSITE" id="PS51892">
    <property type="entry name" value="SUBTILASE"/>
    <property type="match status" value="1"/>
</dbReference>
<comment type="caution">
    <text evidence="9">The sequence shown here is derived from an EMBL/GenBank/DDBJ whole genome shotgun (WGS) entry which is preliminary data.</text>
</comment>
<dbReference type="OrthoDB" id="9798386at2"/>
<dbReference type="SUPFAM" id="SSF54897">
    <property type="entry name" value="Protease propeptides/inhibitors"/>
    <property type="match status" value="1"/>
</dbReference>
<dbReference type="RefSeq" id="WP_009186824.1">
    <property type="nucleotide sequence ID" value="NZ_AMGM01000109.1"/>
</dbReference>
<feature type="domain" description="Inhibitor I9" evidence="8">
    <location>
        <begin position="54"/>
        <end position="133"/>
    </location>
</feature>
<evidence type="ECO:0000259" key="8">
    <source>
        <dbReference type="Pfam" id="PF05922"/>
    </source>
</evidence>